<feature type="transmembrane region" description="Helical" evidence="1">
    <location>
        <begin position="361"/>
        <end position="381"/>
    </location>
</feature>
<dbReference type="Proteomes" id="UP000192455">
    <property type="component" value="Unassembled WGS sequence"/>
</dbReference>
<dbReference type="SUPFAM" id="SSF82866">
    <property type="entry name" value="Multidrug efflux transporter AcrB transmembrane domain"/>
    <property type="match status" value="2"/>
</dbReference>
<evidence type="ECO:0000256" key="1">
    <source>
        <dbReference type="SAM" id="Phobius"/>
    </source>
</evidence>
<dbReference type="Pfam" id="PF00873">
    <property type="entry name" value="ACR_tran"/>
    <property type="match status" value="1"/>
</dbReference>
<gene>
    <name evidence="2" type="ORF">SAMN05421849_1500</name>
</gene>
<keyword evidence="1" id="KW-0812">Transmembrane</keyword>
<evidence type="ECO:0000313" key="2">
    <source>
        <dbReference type="EMBL" id="SIT81556.1"/>
    </source>
</evidence>
<dbReference type="SUPFAM" id="SSF82714">
    <property type="entry name" value="Multidrug efflux transporter AcrB TolC docking domain, DN and DC subdomains"/>
    <property type="match status" value="2"/>
</dbReference>
<feature type="transmembrane region" description="Helical" evidence="1">
    <location>
        <begin position="432"/>
        <end position="452"/>
    </location>
</feature>
<proteinExistence type="predicted"/>
<feature type="transmembrane region" description="Helical" evidence="1">
    <location>
        <begin position="387"/>
        <end position="411"/>
    </location>
</feature>
<dbReference type="PANTHER" id="PTHR32063">
    <property type="match status" value="1"/>
</dbReference>
<dbReference type="Gene3D" id="3.30.70.1320">
    <property type="entry name" value="Multidrug efflux transporter AcrB pore domain like"/>
    <property type="match status" value="1"/>
</dbReference>
<keyword evidence="1" id="KW-0472">Membrane</keyword>
<keyword evidence="1" id="KW-1133">Transmembrane helix</keyword>
<dbReference type="SUPFAM" id="SSF82693">
    <property type="entry name" value="Multidrug efflux transporter AcrB pore domain, PN1, PN2, PC1 and PC2 subdomains"/>
    <property type="match status" value="1"/>
</dbReference>
<feature type="transmembrane region" description="Helical" evidence="1">
    <location>
        <begin position="929"/>
        <end position="953"/>
    </location>
</feature>
<dbReference type="Gene3D" id="3.30.70.1430">
    <property type="entry name" value="Multidrug efflux transporter AcrB pore domain"/>
    <property type="match status" value="2"/>
</dbReference>
<dbReference type="Gene3D" id="1.20.1640.10">
    <property type="entry name" value="Multidrug efflux transporter AcrB transmembrane domain"/>
    <property type="match status" value="2"/>
</dbReference>
<dbReference type="InterPro" id="IPR027463">
    <property type="entry name" value="AcrB_DN_DC_subdom"/>
</dbReference>
<dbReference type="RefSeq" id="WP_234967725.1">
    <property type="nucleotide sequence ID" value="NZ_FTPS01000001.1"/>
</dbReference>
<feature type="transmembrane region" description="Helical" evidence="1">
    <location>
        <begin position="903"/>
        <end position="923"/>
    </location>
</feature>
<dbReference type="Gene3D" id="3.30.70.1440">
    <property type="entry name" value="Multidrug efflux transporter AcrB pore domain"/>
    <property type="match status" value="1"/>
</dbReference>
<reference evidence="2 3" key="1">
    <citation type="submission" date="2017-01" db="EMBL/GenBank/DDBJ databases">
        <authorList>
            <person name="Mah S.A."/>
            <person name="Swanson W.J."/>
            <person name="Moy G.W."/>
            <person name="Vacquier V.D."/>
        </authorList>
    </citation>
    <scope>NUCLEOTIDE SEQUENCE [LARGE SCALE GENOMIC DNA]</scope>
    <source>
        <strain evidence="2 3">DSM 21219</strain>
    </source>
</reference>
<dbReference type="InterPro" id="IPR001036">
    <property type="entry name" value="Acrflvin-R"/>
</dbReference>
<dbReference type="GO" id="GO:0005886">
    <property type="term" value="C:plasma membrane"/>
    <property type="evidence" value="ECO:0007669"/>
    <property type="project" value="TreeGrafter"/>
</dbReference>
<feature type="transmembrane region" description="Helical" evidence="1">
    <location>
        <begin position="1005"/>
        <end position="1032"/>
    </location>
</feature>
<feature type="transmembrane region" description="Helical" evidence="1">
    <location>
        <begin position="464"/>
        <end position="483"/>
    </location>
</feature>
<dbReference type="EMBL" id="FTPS01000001">
    <property type="protein sequence ID" value="SIT81556.1"/>
    <property type="molecule type" value="Genomic_DNA"/>
</dbReference>
<protein>
    <submittedName>
        <fullName evidence="2">Multidrug efflux pump subunit AcrB</fullName>
    </submittedName>
</protein>
<accession>A0A1R3WTD8</accession>
<feature type="transmembrane region" description="Helical" evidence="1">
    <location>
        <begin position="877"/>
        <end position="896"/>
    </location>
</feature>
<feature type="transmembrane region" description="Helical" evidence="1">
    <location>
        <begin position="1094"/>
        <end position="1114"/>
    </location>
</feature>
<dbReference type="AlphaFoldDB" id="A0A1R3WTD8"/>
<feature type="transmembrane region" description="Helical" evidence="1">
    <location>
        <begin position="974"/>
        <end position="993"/>
    </location>
</feature>
<dbReference type="PANTHER" id="PTHR32063:SF33">
    <property type="entry name" value="RND SUPERFAMILY EFFLUX PUMP PERMEASE COMPONENT"/>
    <property type="match status" value="1"/>
</dbReference>
<dbReference type="GO" id="GO:0042910">
    <property type="term" value="F:xenobiotic transmembrane transporter activity"/>
    <property type="evidence" value="ECO:0007669"/>
    <property type="project" value="TreeGrafter"/>
</dbReference>
<name>A0A1R3WTD8_9RHOB</name>
<evidence type="ECO:0000313" key="3">
    <source>
        <dbReference type="Proteomes" id="UP000192455"/>
    </source>
</evidence>
<dbReference type="Gene3D" id="3.30.2090.10">
    <property type="entry name" value="Multidrug efflux transporter AcrB TolC docking domain, DN and DC subdomains"/>
    <property type="match status" value="2"/>
</dbReference>
<feature type="transmembrane region" description="Helical" evidence="1">
    <location>
        <begin position="334"/>
        <end position="354"/>
    </location>
</feature>
<keyword evidence="3" id="KW-1185">Reference proteome</keyword>
<organism evidence="2 3">
    <name type="scientific">Pontibaca methylaminivorans</name>
    <dbReference type="NCBI Taxonomy" id="515897"/>
    <lineage>
        <taxon>Bacteria</taxon>
        <taxon>Pseudomonadati</taxon>
        <taxon>Pseudomonadota</taxon>
        <taxon>Alphaproteobacteria</taxon>
        <taxon>Rhodobacterales</taxon>
        <taxon>Roseobacteraceae</taxon>
        <taxon>Pontibaca</taxon>
    </lineage>
</organism>
<dbReference type="PRINTS" id="PR00702">
    <property type="entry name" value="ACRIFLAVINRP"/>
</dbReference>
<dbReference type="STRING" id="515897.SAMN05421849_1500"/>
<feature type="transmembrane region" description="Helical" evidence="1">
    <location>
        <begin position="21"/>
        <end position="40"/>
    </location>
</feature>
<feature type="transmembrane region" description="Helical" evidence="1">
    <location>
        <begin position="1053"/>
        <end position="1074"/>
    </location>
</feature>
<sequence>MRDLPDRAQGLFSYFTRHRTAGNLLLMLMLVLGAVAIPNMRAQSLPDVVVNTVSVGVTWEGAGPEDVDRAIVQLLEPALQAVDGVAETHATAREGRASITLDFEPGWNMMQASDDVQAAVNAVTDLPEEAEVPTVRRGTWWDRVTDVVITGPVAPLQLGQFADEMVTRLFDAGITRTTIQGLAAPETLIEVPTVRLMEHDIAMSDIAAAIRAEVDAAPAGEVKGANARVRTGIERRSPEALAEIVLRRNRDGTTLTIGDVADIRVEGADRERAYYVNDEPAMAIRVERSAQGDAVAIQRQVESIAADMRASLPQGVTVELVRTRAEEISAQLRMLLTNGIEGLVLVLVLLFLFLNARTAIWVAMGIPASLFGAIAVMYVTGMTFNTMSLFGLIIVLGIVVDDAIVVGEYADQRARRLGESPTAAAENAARRMAMPVMAATLTTMLAFLALYAVGGRFGDMIRDVPFAVIAVLAASMVECFLILPGHMRHALTHAAQDHWYDWPNRIVNRGFRHVRDHLFRPLVGWIVTFRYVVLAGIVLALASQLALLVSGELPWRFFNAPEQNSVAGDFAMVEGASRADSLEMMAEMQRAVDEIGAEYEARYGRNPVRYVMAQVGGTAGWGLAGADNKEPDLLGGISVELIDADLRPYSSFAFVGDLQERVRQHPLAEIVSFRGARMGPGGDALDVQFYGAEVGVLKRASLELQNTLMRYPEISGLNDDLPYDKEELILDLTPQGETLGFDMAGLGQVLRARLNGIEAATYPDGRRSAEIRVELPESEQTADFLDHTYLRTGSGSYVPLADIVTVTRQTGFSTVQRENGLRVISVTGDISEDDPARAQDIMQTLESEILPAIAADLQVDWRLSGLKEQESEFLGDATTGLILCLTSIYLVLVWVFSSWTRPFVVMAVVPFGLVGAIWGHYIWDMPLSMFSVVGLLGLSGIIINDSIVLVSTIDEYAQTRGLRPAIIDAVADRLRPVFLTTATTVLGLAPLLYENSRQALMLKPTVITLAYGLGFGMVLVLLLVPALVAMQHDLMRPLRSLRRGLRSPLTRNPLRLAALLVMLWFGITMLWPALSGALPAGIAWLAPQLAPLTAGLILFVIGSALLVGGVYGAAVSRLAGRES</sequence>
<feature type="transmembrane region" description="Helical" evidence="1">
    <location>
        <begin position="522"/>
        <end position="549"/>
    </location>
</feature>